<organism evidence="8 9">
    <name type="scientific">Pseudohalioglobus sediminis</name>
    <dbReference type="NCBI Taxonomy" id="2606449"/>
    <lineage>
        <taxon>Bacteria</taxon>
        <taxon>Pseudomonadati</taxon>
        <taxon>Pseudomonadota</taxon>
        <taxon>Gammaproteobacteria</taxon>
        <taxon>Cellvibrionales</taxon>
        <taxon>Halieaceae</taxon>
        <taxon>Pseudohalioglobus</taxon>
    </lineage>
</organism>
<comment type="subcellular location">
    <subcellularLocation>
        <location evidence="1">Cell outer membrane</location>
    </subcellularLocation>
</comment>
<feature type="domain" description="OmpA-like" evidence="7">
    <location>
        <begin position="80"/>
        <end position="200"/>
    </location>
</feature>
<dbReference type="PANTHER" id="PTHR30329:SF21">
    <property type="entry name" value="LIPOPROTEIN YIAD-RELATED"/>
    <property type="match status" value="1"/>
</dbReference>
<evidence type="ECO:0000256" key="6">
    <source>
        <dbReference type="SAM" id="SignalP"/>
    </source>
</evidence>
<dbReference type="InterPro" id="IPR050330">
    <property type="entry name" value="Bact_OuterMem_StrucFunc"/>
</dbReference>
<feature type="chain" id="PRO_5022829793" evidence="6">
    <location>
        <begin position="26"/>
        <end position="202"/>
    </location>
</feature>
<dbReference type="PROSITE" id="PS01068">
    <property type="entry name" value="OMPA_1"/>
    <property type="match status" value="1"/>
</dbReference>
<gene>
    <name evidence="8" type="ORF">F0M18_07560</name>
</gene>
<evidence type="ECO:0000256" key="3">
    <source>
        <dbReference type="ARBA" id="ARBA00023237"/>
    </source>
</evidence>
<feature type="signal peptide" evidence="6">
    <location>
        <begin position="1"/>
        <end position="25"/>
    </location>
</feature>
<name>A0A5B0WZL2_9GAMM</name>
<dbReference type="Gene3D" id="3.30.1330.60">
    <property type="entry name" value="OmpA-like domain"/>
    <property type="match status" value="1"/>
</dbReference>
<protein>
    <submittedName>
        <fullName evidence="8">OmpA family protein</fullName>
    </submittedName>
</protein>
<dbReference type="InterPro" id="IPR006690">
    <property type="entry name" value="OMPA-like_CS"/>
</dbReference>
<sequence length="202" mass="21338">MKNFELKAAIALIASSALVSGMAIAQDGNTVKAYVTDNAGKYVRDHEGKCVRTAAWSKETANRECNPELFPEPVATAAEPVYEAVTLSAEALFAFDSATLSAAGKAALQALGDDIRAKGASVVDIDIIGHTDSTGPEAYNQKLSERRAMSVRDYIVNERGVDASIIDVIGKGEIDPVADNSTAEGRAQNRRVDVNVGVKAPQ</sequence>
<keyword evidence="2 4" id="KW-0472">Membrane</keyword>
<proteinExistence type="predicted"/>
<dbReference type="SUPFAM" id="SSF103088">
    <property type="entry name" value="OmpA-like"/>
    <property type="match status" value="1"/>
</dbReference>
<dbReference type="Pfam" id="PF00691">
    <property type="entry name" value="OmpA"/>
    <property type="match status" value="1"/>
</dbReference>
<comment type="caution">
    <text evidence="8">The sequence shown here is derived from an EMBL/GenBank/DDBJ whole genome shotgun (WGS) entry which is preliminary data.</text>
</comment>
<evidence type="ECO:0000313" key="8">
    <source>
        <dbReference type="EMBL" id="KAA1192520.1"/>
    </source>
</evidence>
<keyword evidence="3" id="KW-0998">Cell outer membrane</keyword>
<dbReference type="AlphaFoldDB" id="A0A5B0WZL2"/>
<reference evidence="8 9" key="1">
    <citation type="submission" date="2019-09" db="EMBL/GenBank/DDBJ databases">
        <authorList>
            <person name="Chen X.-Y."/>
        </authorList>
    </citation>
    <scope>NUCLEOTIDE SEQUENCE [LARGE SCALE GENOMIC DNA]</scope>
    <source>
        <strain evidence="8 9">NY5</strain>
    </source>
</reference>
<evidence type="ECO:0000259" key="7">
    <source>
        <dbReference type="PROSITE" id="PS51123"/>
    </source>
</evidence>
<evidence type="ECO:0000256" key="2">
    <source>
        <dbReference type="ARBA" id="ARBA00023136"/>
    </source>
</evidence>
<dbReference type="PANTHER" id="PTHR30329">
    <property type="entry name" value="STATOR ELEMENT OF FLAGELLAR MOTOR COMPLEX"/>
    <property type="match status" value="1"/>
</dbReference>
<keyword evidence="6" id="KW-0732">Signal</keyword>
<evidence type="ECO:0000256" key="4">
    <source>
        <dbReference type="PROSITE-ProRule" id="PRU00473"/>
    </source>
</evidence>
<dbReference type="GO" id="GO:0009279">
    <property type="term" value="C:cell outer membrane"/>
    <property type="evidence" value="ECO:0007669"/>
    <property type="project" value="UniProtKB-SubCell"/>
</dbReference>
<dbReference type="RefSeq" id="WP_149610813.1">
    <property type="nucleotide sequence ID" value="NZ_VTUX01000003.1"/>
</dbReference>
<dbReference type="InterPro" id="IPR006665">
    <property type="entry name" value="OmpA-like"/>
</dbReference>
<evidence type="ECO:0000313" key="9">
    <source>
        <dbReference type="Proteomes" id="UP000323708"/>
    </source>
</evidence>
<feature type="region of interest" description="Disordered" evidence="5">
    <location>
        <begin position="179"/>
        <end position="202"/>
    </location>
</feature>
<dbReference type="InterPro" id="IPR036737">
    <property type="entry name" value="OmpA-like_sf"/>
</dbReference>
<dbReference type="PRINTS" id="PR01021">
    <property type="entry name" value="OMPADOMAIN"/>
</dbReference>
<dbReference type="EMBL" id="VTUX01000003">
    <property type="protein sequence ID" value="KAA1192520.1"/>
    <property type="molecule type" value="Genomic_DNA"/>
</dbReference>
<dbReference type="CDD" id="cd07185">
    <property type="entry name" value="OmpA_C-like"/>
    <property type="match status" value="1"/>
</dbReference>
<accession>A0A5B0WZL2</accession>
<evidence type="ECO:0000256" key="1">
    <source>
        <dbReference type="ARBA" id="ARBA00004442"/>
    </source>
</evidence>
<dbReference type="PRINTS" id="PR01023">
    <property type="entry name" value="NAFLGMOTY"/>
</dbReference>
<keyword evidence="9" id="KW-1185">Reference proteome</keyword>
<evidence type="ECO:0000256" key="5">
    <source>
        <dbReference type="SAM" id="MobiDB-lite"/>
    </source>
</evidence>
<dbReference type="InterPro" id="IPR006664">
    <property type="entry name" value="OMP_bac"/>
</dbReference>
<dbReference type="Proteomes" id="UP000323708">
    <property type="component" value="Unassembled WGS sequence"/>
</dbReference>
<dbReference type="PROSITE" id="PS51123">
    <property type="entry name" value="OMPA_2"/>
    <property type="match status" value="1"/>
</dbReference>